<protein>
    <recommendedName>
        <fullName evidence="3">Methyltransferase domain protein</fullName>
    </recommendedName>
</protein>
<organism evidence="1 2">
    <name type="scientific">Paraclostridium bifermentans ATCC 638 = DSM 14991</name>
    <dbReference type="NCBI Taxonomy" id="1233171"/>
    <lineage>
        <taxon>Bacteria</taxon>
        <taxon>Bacillati</taxon>
        <taxon>Bacillota</taxon>
        <taxon>Clostridia</taxon>
        <taxon>Peptostreptococcales</taxon>
        <taxon>Peptostreptococcaceae</taxon>
        <taxon>Paraclostridium</taxon>
    </lineage>
</organism>
<gene>
    <name evidence="1" type="ORF">C672_3613</name>
</gene>
<dbReference type="AlphaFoldDB" id="T4V7U1"/>
<evidence type="ECO:0000313" key="1">
    <source>
        <dbReference type="EMBL" id="EQK39794.1"/>
    </source>
</evidence>
<reference evidence="1 2" key="1">
    <citation type="submission" date="2013-06" db="EMBL/GenBank/DDBJ databases">
        <authorList>
            <person name="Walk S."/>
            <person name="Aronoff D."/>
            <person name="Young V.Y."/>
            <person name="Marsh J."/>
            <person name="Harrison L."/>
            <person name="Daugherty S.C."/>
            <person name="Shefchek K.A."/>
            <person name="Hine E.E."/>
            <person name="Tallon L.J."/>
            <person name="Sadzewicz L.K."/>
            <person name="Rasko D.A."/>
        </authorList>
    </citation>
    <scope>NUCLEOTIDE SEQUENCE [LARGE SCALE GENOMIC DNA]</scope>
    <source>
        <strain evidence="1 2">ATCC 638</strain>
    </source>
</reference>
<evidence type="ECO:0008006" key="3">
    <source>
        <dbReference type="Google" id="ProtNLM"/>
    </source>
</evidence>
<dbReference type="EMBL" id="AVNC01000023">
    <property type="protein sequence ID" value="EQK39794.1"/>
    <property type="molecule type" value="Genomic_DNA"/>
</dbReference>
<evidence type="ECO:0000313" key="2">
    <source>
        <dbReference type="Proteomes" id="UP000015688"/>
    </source>
</evidence>
<sequence length="179" mass="21493">MITETNILEKRLIELSELYRKTKNEEYMIQEYCLSHFFEISKENYIKVLEYCIANNIKGIVDIGCAKGFQSELFLNNNIDYIGVEESSNYFWNDDKFKYIKAKYPISLKEHKNYLAVSILCISWNCYLYNGMKDLHLQFKQLTEFDKCLIYGQKEHMEIAKYYFKEVNNICGSFYELKR</sequence>
<dbReference type="Proteomes" id="UP000015688">
    <property type="component" value="Unassembled WGS sequence"/>
</dbReference>
<comment type="caution">
    <text evidence="1">The sequence shown here is derived from an EMBL/GenBank/DDBJ whole genome shotgun (WGS) entry which is preliminary data.</text>
</comment>
<accession>T4V7U1</accession>
<name>T4V7U1_PARBF</name>
<dbReference type="RefSeq" id="WP_021434549.1">
    <property type="nucleotide sequence ID" value="NZ_AVNC01000023.1"/>
</dbReference>
<dbReference type="PATRIC" id="fig|1233171.3.peg.3480"/>
<proteinExistence type="predicted"/>